<keyword evidence="3" id="KW-1185">Reference proteome</keyword>
<gene>
    <name evidence="2" type="ORF">AQUCO_00500167v1</name>
</gene>
<reference evidence="2 3" key="1">
    <citation type="submission" date="2017-09" db="EMBL/GenBank/DDBJ databases">
        <title>WGS assembly of Aquilegia coerulea Goldsmith.</title>
        <authorList>
            <person name="Hodges S."/>
            <person name="Kramer E."/>
            <person name="Nordborg M."/>
            <person name="Tomkins J."/>
            <person name="Borevitz J."/>
            <person name="Derieg N."/>
            <person name="Yan J."/>
            <person name="Mihaltcheva S."/>
            <person name="Hayes R.D."/>
            <person name="Rokhsar D."/>
        </authorList>
    </citation>
    <scope>NUCLEOTIDE SEQUENCE [LARGE SCALE GENOMIC DNA]</scope>
    <source>
        <strain evidence="3">cv. Goldsmith</strain>
    </source>
</reference>
<dbReference type="STRING" id="218851.A0A2G5EQN6"/>
<dbReference type="OrthoDB" id="691043at2759"/>
<dbReference type="PANTHER" id="PTHR33257:SF4">
    <property type="entry name" value="EXPRESSED PROTEIN"/>
    <property type="match status" value="1"/>
</dbReference>
<feature type="region of interest" description="Disordered" evidence="1">
    <location>
        <begin position="62"/>
        <end position="88"/>
    </location>
</feature>
<name>A0A2G5EQN6_AQUCA</name>
<evidence type="ECO:0000313" key="3">
    <source>
        <dbReference type="Proteomes" id="UP000230069"/>
    </source>
</evidence>
<protein>
    <submittedName>
        <fullName evidence="2">Uncharacterized protein</fullName>
    </submittedName>
</protein>
<dbReference type="PANTHER" id="PTHR33257">
    <property type="entry name" value="OS05G0165500 PROTEIN"/>
    <property type="match status" value="1"/>
</dbReference>
<dbReference type="EMBL" id="KZ305022">
    <property type="protein sequence ID" value="PIA58052.1"/>
    <property type="molecule type" value="Genomic_DNA"/>
</dbReference>
<dbReference type="AlphaFoldDB" id="A0A2G5EQN6"/>
<proteinExistence type="predicted"/>
<feature type="compositionally biased region" description="Low complexity" evidence="1">
    <location>
        <begin position="112"/>
        <end position="139"/>
    </location>
</feature>
<evidence type="ECO:0000256" key="1">
    <source>
        <dbReference type="SAM" id="MobiDB-lite"/>
    </source>
</evidence>
<feature type="region of interest" description="Disordered" evidence="1">
    <location>
        <begin position="109"/>
        <end position="166"/>
    </location>
</feature>
<dbReference type="InParanoid" id="A0A2G5EQN6"/>
<accession>A0A2G5EQN6</accession>
<dbReference type="FunCoup" id="A0A2G5EQN6">
    <property type="interactions" value="30"/>
</dbReference>
<dbReference type="Proteomes" id="UP000230069">
    <property type="component" value="Unassembled WGS sequence"/>
</dbReference>
<sequence>MFKSNPDHLQKSDLQIKQDDKFFSRLLSKEANLTNSSFRVYYGGASGAVPFVWESRPGTPKNKYCDTSLPPLTPPPSYQSNSKRDFSNKKPSKFKLIHTIFPKLNVKKSHVSPTSSMSSSSSWSSSMSSSSPSSTPMTSKSHRRRASSLSSFDSRAYNDEEPSLGSPTSTLCFAFHGDRETSSTGGFKGCYSMVFMKNALSSIVGHGSGDHRGTTA</sequence>
<evidence type="ECO:0000313" key="2">
    <source>
        <dbReference type="EMBL" id="PIA58052.1"/>
    </source>
</evidence>
<organism evidence="2 3">
    <name type="scientific">Aquilegia coerulea</name>
    <name type="common">Rocky mountain columbine</name>
    <dbReference type="NCBI Taxonomy" id="218851"/>
    <lineage>
        <taxon>Eukaryota</taxon>
        <taxon>Viridiplantae</taxon>
        <taxon>Streptophyta</taxon>
        <taxon>Embryophyta</taxon>
        <taxon>Tracheophyta</taxon>
        <taxon>Spermatophyta</taxon>
        <taxon>Magnoliopsida</taxon>
        <taxon>Ranunculales</taxon>
        <taxon>Ranunculaceae</taxon>
        <taxon>Thalictroideae</taxon>
        <taxon>Aquilegia</taxon>
    </lineage>
</organism>